<feature type="region of interest" description="Disordered" evidence="1">
    <location>
        <begin position="334"/>
        <end position="365"/>
    </location>
</feature>
<feature type="region of interest" description="Disordered" evidence="1">
    <location>
        <begin position="381"/>
        <end position="431"/>
    </location>
</feature>
<name>A0A9P7J7H2_9AGAM</name>
<dbReference type="Proteomes" id="UP000719766">
    <property type="component" value="Unassembled WGS sequence"/>
</dbReference>
<keyword evidence="3" id="KW-1185">Reference proteome</keyword>
<dbReference type="Pfam" id="PF03134">
    <property type="entry name" value="TB2_DP1_HVA22"/>
    <property type="match status" value="1"/>
</dbReference>
<dbReference type="InterPro" id="IPR004345">
    <property type="entry name" value="TB2_DP1_HVA22"/>
</dbReference>
<gene>
    <name evidence="2" type="ORF">HD556DRAFT_1322579</name>
</gene>
<organism evidence="2 3">
    <name type="scientific">Suillus plorans</name>
    <dbReference type="NCBI Taxonomy" id="116603"/>
    <lineage>
        <taxon>Eukaryota</taxon>
        <taxon>Fungi</taxon>
        <taxon>Dikarya</taxon>
        <taxon>Basidiomycota</taxon>
        <taxon>Agaricomycotina</taxon>
        <taxon>Agaricomycetes</taxon>
        <taxon>Agaricomycetidae</taxon>
        <taxon>Boletales</taxon>
        <taxon>Suillineae</taxon>
        <taxon>Suillaceae</taxon>
        <taxon>Suillus</taxon>
    </lineage>
</organism>
<feature type="region of interest" description="Disordered" evidence="1">
    <location>
        <begin position="156"/>
        <end position="176"/>
    </location>
</feature>
<evidence type="ECO:0000256" key="1">
    <source>
        <dbReference type="SAM" id="MobiDB-lite"/>
    </source>
</evidence>
<feature type="compositionally biased region" description="Polar residues" evidence="1">
    <location>
        <begin position="569"/>
        <end position="586"/>
    </location>
</feature>
<feature type="region of interest" description="Disordered" evidence="1">
    <location>
        <begin position="453"/>
        <end position="494"/>
    </location>
</feature>
<dbReference type="EMBL" id="JABBWE010000002">
    <property type="protein sequence ID" value="KAG1806543.1"/>
    <property type="molecule type" value="Genomic_DNA"/>
</dbReference>
<accession>A0A9P7J7H2</accession>
<dbReference type="GeneID" id="64595152"/>
<dbReference type="OrthoDB" id="434647at2759"/>
<evidence type="ECO:0000313" key="2">
    <source>
        <dbReference type="EMBL" id="KAG1806543.1"/>
    </source>
</evidence>
<dbReference type="RefSeq" id="XP_041167014.1">
    <property type="nucleotide sequence ID" value="XM_041301388.1"/>
</dbReference>
<dbReference type="AlphaFoldDB" id="A0A9P7J7H2"/>
<protein>
    <recommendedName>
        <fullName evidence="4">Protein YOP1</fullName>
    </recommendedName>
</protein>
<feature type="compositionally biased region" description="Polar residues" evidence="1">
    <location>
        <begin position="346"/>
        <end position="365"/>
    </location>
</feature>
<feature type="compositionally biased region" description="Acidic residues" evidence="1">
    <location>
        <begin position="411"/>
        <end position="426"/>
    </location>
</feature>
<feature type="region of interest" description="Disordered" evidence="1">
    <location>
        <begin position="205"/>
        <end position="254"/>
    </location>
</feature>
<feature type="compositionally biased region" description="Polar residues" evidence="1">
    <location>
        <begin position="162"/>
        <end position="176"/>
    </location>
</feature>
<evidence type="ECO:0000313" key="3">
    <source>
        <dbReference type="Proteomes" id="UP000719766"/>
    </source>
</evidence>
<feature type="region of interest" description="Disordered" evidence="1">
    <location>
        <begin position="513"/>
        <end position="650"/>
    </location>
</feature>
<proteinExistence type="predicted"/>
<evidence type="ECO:0008006" key="4">
    <source>
        <dbReference type="Google" id="ProtNLM"/>
    </source>
</evidence>
<comment type="caution">
    <text evidence="2">The sequence shown here is derived from an EMBL/GenBank/DDBJ whole genome shotgun (WGS) entry which is preliminary data.</text>
</comment>
<feature type="compositionally biased region" description="Acidic residues" evidence="1">
    <location>
        <begin position="528"/>
        <end position="546"/>
    </location>
</feature>
<feature type="compositionally biased region" description="Polar residues" evidence="1">
    <location>
        <begin position="630"/>
        <end position="650"/>
    </location>
</feature>
<feature type="compositionally biased region" description="Low complexity" evidence="1">
    <location>
        <begin position="464"/>
        <end position="484"/>
    </location>
</feature>
<sequence>MPLVVPALRLFMVFMNVYDTYKTLKIPPGRKGGPPSIRAMTQRKRDLKGCLAVWVVWCCLAAYERTFDRFVSFIVPFYSEIKSVTLLFLLLTRAKGAEPLYLHILRPLIKPYVDTLDPLLDLARDIGDFLFALSQVPLNYVLSLCSGLPWHTEENESAADLTENTPELSTTRSSSDSNIPIVTKIHATVDSDPRVAAKRSVAVRSVSNNRVRPKSRQPPVDSYESMSLRMRHSKSSSITTLPHYPNDTVGRIHARPTTSNTRTAAYEIWCPPPPAYEEEHRRSRSSIGRSEIANVSTPNLATPPPTVIVSEPVDEDWRGYPPFPSAYPPTPLTASHSLSGAMPSGRDNSIYSPSTQTTVVSPISENTLMDRNQVFDVSLQQAHEPASPGSRSLQVHPSIDGSQSSGGAGNLDEDEDAYRDDDDDDFNVTLRTPYRSFPSSVASNASSSVASLPSALTTNDNESSLHTSSSSESTRSFHTSDSSHYAGQKRPYPTVTATSRAAAVGTIPKNAAMRGKATTTAPSYGNDLDSDPSETDDDVDSSDGEDSAAKRRKVLEPTRRTTYLRPTAKPTTNVRKPSLTTRNFPASSRGKISAPAPKTGTRGGSRAAPQTVGVASRGDTLRGQTRRSASKLPSQDAGTYPRTVTSRNKA</sequence>
<reference evidence="2" key="1">
    <citation type="journal article" date="2020" name="New Phytol.">
        <title>Comparative genomics reveals dynamic genome evolution in host specialist ectomycorrhizal fungi.</title>
        <authorList>
            <person name="Lofgren L.A."/>
            <person name="Nguyen N.H."/>
            <person name="Vilgalys R."/>
            <person name="Ruytinx J."/>
            <person name="Liao H.L."/>
            <person name="Branco S."/>
            <person name="Kuo A."/>
            <person name="LaButti K."/>
            <person name="Lipzen A."/>
            <person name="Andreopoulos W."/>
            <person name="Pangilinan J."/>
            <person name="Riley R."/>
            <person name="Hundley H."/>
            <person name="Na H."/>
            <person name="Barry K."/>
            <person name="Grigoriev I.V."/>
            <person name="Stajich J.E."/>
            <person name="Kennedy P.G."/>
        </authorList>
    </citation>
    <scope>NUCLEOTIDE SEQUENCE</scope>
    <source>
        <strain evidence="2">S12</strain>
    </source>
</reference>
<feature type="compositionally biased region" description="Polar residues" evidence="1">
    <location>
        <begin position="389"/>
        <end position="403"/>
    </location>
</feature>